<sequence>MKKKTRKTPPKRTHSQPDPAPAAQKAKAHSRRNVLRLMRNAAIAVPILGIAGYLVMDSVQASAAEADLSKIGGGKLSVVQIHDPQCPLCRTLQKQTRKALKSFEEDEFTFLVANIKTPRGAEFAAQYGVPHVTLLLFDRRGEMVEIVRGPIASDALQNVLQAHAAAHG</sequence>
<dbReference type="EMBL" id="FNOI01000001">
    <property type="protein sequence ID" value="SDW36127.1"/>
    <property type="molecule type" value="Genomic_DNA"/>
</dbReference>
<dbReference type="Gene3D" id="3.40.30.10">
    <property type="entry name" value="Glutaredoxin"/>
    <property type="match status" value="1"/>
</dbReference>
<keyword evidence="2" id="KW-0812">Transmembrane</keyword>
<accession>A0A1H2SX81</accession>
<feature type="compositionally biased region" description="Basic residues" evidence="1">
    <location>
        <begin position="1"/>
        <end position="14"/>
    </location>
</feature>
<feature type="domain" description="Thioredoxin" evidence="3">
    <location>
        <begin position="14"/>
        <end position="165"/>
    </location>
</feature>
<protein>
    <submittedName>
        <fullName evidence="4">Thioredoxin</fullName>
    </submittedName>
</protein>
<keyword evidence="5" id="KW-1185">Reference proteome</keyword>
<feature type="region of interest" description="Disordered" evidence="1">
    <location>
        <begin position="1"/>
        <end position="29"/>
    </location>
</feature>
<reference evidence="5" key="1">
    <citation type="submission" date="2016-10" db="EMBL/GenBank/DDBJ databases">
        <authorList>
            <person name="Varghese N."/>
            <person name="Submissions S."/>
        </authorList>
    </citation>
    <scope>NUCLEOTIDE SEQUENCE [LARGE SCALE GENOMIC DNA]</scope>
    <source>
        <strain evidence="5">DSM 26922</strain>
    </source>
</reference>
<dbReference type="RefSeq" id="WP_089945153.1">
    <property type="nucleotide sequence ID" value="NZ_FNOI01000001.1"/>
</dbReference>
<dbReference type="PROSITE" id="PS51352">
    <property type="entry name" value="THIOREDOXIN_2"/>
    <property type="match status" value="1"/>
</dbReference>
<dbReference type="AlphaFoldDB" id="A0A1H2SX81"/>
<name>A0A1H2SX81_9RHOB</name>
<keyword evidence="2" id="KW-0472">Membrane</keyword>
<proteinExistence type="predicted"/>
<dbReference type="Proteomes" id="UP000199441">
    <property type="component" value="Unassembled WGS sequence"/>
</dbReference>
<dbReference type="SUPFAM" id="SSF52833">
    <property type="entry name" value="Thioredoxin-like"/>
    <property type="match status" value="1"/>
</dbReference>
<evidence type="ECO:0000259" key="3">
    <source>
        <dbReference type="PROSITE" id="PS51352"/>
    </source>
</evidence>
<keyword evidence="2" id="KW-1133">Transmembrane helix</keyword>
<dbReference type="Pfam" id="PF00085">
    <property type="entry name" value="Thioredoxin"/>
    <property type="match status" value="1"/>
</dbReference>
<evidence type="ECO:0000256" key="2">
    <source>
        <dbReference type="SAM" id="Phobius"/>
    </source>
</evidence>
<dbReference type="CDD" id="cd02947">
    <property type="entry name" value="TRX_family"/>
    <property type="match status" value="1"/>
</dbReference>
<feature type="transmembrane region" description="Helical" evidence="2">
    <location>
        <begin position="37"/>
        <end position="56"/>
    </location>
</feature>
<dbReference type="STRING" id="670155.SAMN04488001_0977"/>
<organism evidence="4 5">
    <name type="scientific">Litoreibacter albidus</name>
    <dbReference type="NCBI Taxonomy" id="670155"/>
    <lineage>
        <taxon>Bacteria</taxon>
        <taxon>Pseudomonadati</taxon>
        <taxon>Pseudomonadota</taxon>
        <taxon>Alphaproteobacteria</taxon>
        <taxon>Rhodobacterales</taxon>
        <taxon>Roseobacteraceae</taxon>
        <taxon>Litoreibacter</taxon>
    </lineage>
</organism>
<evidence type="ECO:0000256" key="1">
    <source>
        <dbReference type="SAM" id="MobiDB-lite"/>
    </source>
</evidence>
<gene>
    <name evidence="4" type="ORF">SAMN04488001_0977</name>
</gene>
<dbReference type="OrthoDB" id="6165525at2"/>
<dbReference type="InterPro" id="IPR013766">
    <property type="entry name" value="Thioredoxin_domain"/>
</dbReference>
<evidence type="ECO:0000313" key="4">
    <source>
        <dbReference type="EMBL" id="SDW36127.1"/>
    </source>
</evidence>
<evidence type="ECO:0000313" key="5">
    <source>
        <dbReference type="Proteomes" id="UP000199441"/>
    </source>
</evidence>
<dbReference type="InterPro" id="IPR036249">
    <property type="entry name" value="Thioredoxin-like_sf"/>
</dbReference>